<evidence type="ECO:0000313" key="2">
    <source>
        <dbReference type="EMBL" id="MBP1042667.1"/>
    </source>
</evidence>
<sequence>MKRKTLKKYASILIAFIMIVLFLNETYVHSSYVDKLLDYVVSPVLIGVIFSMIDGLSTGNKD</sequence>
<dbReference type="EMBL" id="JAEEGA010000011">
    <property type="protein sequence ID" value="MBP1042667.1"/>
    <property type="molecule type" value="Genomic_DNA"/>
</dbReference>
<proteinExistence type="predicted"/>
<comment type="caution">
    <text evidence="2">The sequence shown here is derived from an EMBL/GenBank/DDBJ whole genome shotgun (WGS) entry which is preliminary data.</text>
</comment>
<keyword evidence="3" id="KW-1185">Reference proteome</keyword>
<dbReference type="Proteomes" id="UP000674938">
    <property type="component" value="Unassembled WGS sequence"/>
</dbReference>
<keyword evidence="1" id="KW-1133">Transmembrane helix</keyword>
<reference evidence="2" key="1">
    <citation type="submission" date="2020-12" db="EMBL/GenBank/DDBJ databases">
        <title>Vagococcus allomyrinae sp. nov. and Enterococcus lavae sp. nov., isolated from the larvae of Allomyrina dichotoma.</title>
        <authorList>
            <person name="Lee S.D."/>
        </authorList>
    </citation>
    <scope>NUCLEOTIDE SEQUENCE</scope>
    <source>
        <strain evidence="2">BWB3-3</strain>
    </source>
</reference>
<protein>
    <submittedName>
        <fullName evidence="2">Uncharacterized protein</fullName>
    </submittedName>
</protein>
<evidence type="ECO:0000313" key="3">
    <source>
        <dbReference type="Proteomes" id="UP000674938"/>
    </source>
</evidence>
<evidence type="ECO:0000256" key="1">
    <source>
        <dbReference type="SAM" id="Phobius"/>
    </source>
</evidence>
<keyword evidence="1" id="KW-0472">Membrane</keyword>
<organism evidence="2 3">
    <name type="scientific">Vagococcus allomyrinae</name>
    <dbReference type="NCBI Taxonomy" id="2794353"/>
    <lineage>
        <taxon>Bacteria</taxon>
        <taxon>Bacillati</taxon>
        <taxon>Bacillota</taxon>
        <taxon>Bacilli</taxon>
        <taxon>Lactobacillales</taxon>
        <taxon>Enterococcaceae</taxon>
        <taxon>Vagococcus</taxon>
    </lineage>
</organism>
<name>A0A940P777_9ENTE</name>
<gene>
    <name evidence="2" type="ORF">I6N95_16745</name>
</gene>
<accession>A0A940P777</accession>
<dbReference type="RefSeq" id="WP_209530052.1">
    <property type="nucleotide sequence ID" value="NZ_JAEEGA010000011.1"/>
</dbReference>
<feature type="transmembrane region" description="Helical" evidence="1">
    <location>
        <begin position="40"/>
        <end position="57"/>
    </location>
</feature>
<keyword evidence="1" id="KW-0812">Transmembrane</keyword>
<dbReference type="AlphaFoldDB" id="A0A940P777"/>